<evidence type="ECO:0000313" key="2">
    <source>
        <dbReference type="Proteomes" id="UP000192936"/>
    </source>
</evidence>
<name>A0A1X7HQ70_9PROT</name>
<dbReference type="InterPro" id="IPR049245">
    <property type="entry name" value="DUF6880"/>
</dbReference>
<accession>A0A1X7HQ70</accession>
<evidence type="ECO:0000313" key="1">
    <source>
        <dbReference type="EMBL" id="SMF89940.1"/>
    </source>
</evidence>
<sequence>MAPGVEQEISVAAVEALGARRLAEILVGHACWDVGLHQALRLALASRSSGDQLVHTLCDELERIEGDRRFYGYRESSSLAADLDRIRDAIVRDLLPRQPKAAIQLLDRFIRLDANVFDRSDDSDGMIGDVIKQAVDDLGAAWAVLPGRDQVHLAHEVFDILNGDGYGVHGGVVSAFTEALGQEGLSELERMIREDLDRCRAEEREARTWPLIRGLQQIADARGDVDSFVAAHRLAGTEDQALKDICERLIEAGRVADALTRVEAAAVPGHRRWEVDDLHIRLLELLGRQGDAQAVRWRMFSNSLSEHTLRAYLAHLPSDEHERVRAAAVGMARQHREPHTALNLLITLDLDAAANLVLTRISELNGDHYSSLRPAAQALEANHPLAATLLYRCMGDVVLARAQSTQYEHAVRDLVAAERLASAVGDWIDHLSQEAYRERIVARHRQKRTFWNLMKAAGLNWKG</sequence>
<dbReference type="OrthoDB" id="7183688at2"/>
<protein>
    <submittedName>
        <fullName evidence="1">Uncharacterized protein</fullName>
    </submittedName>
</protein>
<gene>
    <name evidence="1" type="ORF">SAMN02982917_6903</name>
</gene>
<dbReference type="Proteomes" id="UP000192936">
    <property type="component" value="Unassembled WGS sequence"/>
</dbReference>
<dbReference type="Pfam" id="PF21810">
    <property type="entry name" value="DUF6880"/>
    <property type="match status" value="1"/>
</dbReference>
<dbReference type="STRING" id="286727.SAMN02982917_6903"/>
<organism evidence="1 2">
    <name type="scientific">Azospirillum oryzae</name>
    <dbReference type="NCBI Taxonomy" id="286727"/>
    <lineage>
        <taxon>Bacteria</taxon>
        <taxon>Pseudomonadati</taxon>
        <taxon>Pseudomonadota</taxon>
        <taxon>Alphaproteobacteria</taxon>
        <taxon>Rhodospirillales</taxon>
        <taxon>Azospirillaceae</taxon>
        <taxon>Azospirillum</taxon>
    </lineage>
</organism>
<proteinExistence type="predicted"/>
<dbReference type="AlphaFoldDB" id="A0A1X7HQ70"/>
<reference evidence="1 2" key="1">
    <citation type="submission" date="2017-04" db="EMBL/GenBank/DDBJ databases">
        <authorList>
            <person name="Afonso C.L."/>
            <person name="Miller P.J."/>
            <person name="Scott M.A."/>
            <person name="Spackman E."/>
            <person name="Goraichik I."/>
            <person name="Dimitrov K.M."/>
            <person name="Suarez D.L."/>
            <person name="Swayne D.E."/>
        </authorList>
    </citation>
    <scope>NUCLEOTIDE SEQUENCE [LARGE SCALE GENOMIC DNA]</scope>
    <source>
        <strain evidence="1 2">A2P</strain>
    </source>
</reference>
<dbReference type="EMBL" id="FXAK01000009">
    <property type="protein sequence ID" value="SMF89940.1"/>
    <property type="molecule type" value="Genomic_DNA"/>
</dbReference>